<sequence length="111" mass="11470">MSLTLGYVFCALATLVIIAGDYFIKLAADQGLTFGAPKVLLACALYAVSAALWFAAMHHITLAQMAVAAAIFTLLALTALGVTAFGESLTARDIIGITLAVGALILMSHRA</sequence>
<dbReference type="Proteomes" id="UP000238392">
    <property type="component" value="Unassembled WGS sequence"/>
</dbReference>
<gene>
    <name evidence="2" type="ORF">CLV74_10184</name>
</gene>
<keyword evidence="1" id="KW-0472">Membrane</keyword>
<evidence type="ECO:0000313" key="3">
    <source>
        <dbReference type="Proteomes" id="UP000238392"/>
    </source>
</evidence>
<feature type="transmembrane region" description="Helical" evidence="1">
    <location>
        <begin position="62"/>
        <end position="82"/>
    </location>
</feature>
<feature type="transmembrane region" description="Helical" evidence="1">
    <location>
        <begin position="89"/>
        <end position="108"/>
    </location>
</feature>
<keyword evidence="1" id="KW-1133">Transmembrane helix</keyword>
<dbReference type="AlphaFoldDB" id="A0A2T0X532"/>
<dbReference type="RefSeq" id="WP_106262240.1">
    <property type="nucleotide sequence ID" value="NZ_PVTQ01000001.1"/>
</dbReference>
<dbReference type="EMBL" id="PVTQ01000001">
    <property type="protein sequence ID" value="PRY93954.1"/>
    <property type="molecule type" value="Genomic_DNA"/>
</dbReference>
<comment type="caution">
    <text evidence="2">The sequence shown here is derived from an EMBL/GenBank/DDBJ whole genome shotgun (WGS) entry which is preliminary data.</text>
</comment>
<dbReference type="InterPro" id="IPR037185">
    <property type="entry name" value="EmrE-like"/>
</dbReference>
<accession>A0A2T0X532</accession>
<dbReference type="Gene3D" id="1.10.3730.20">
    <property type="match status" value="1"/>
</dbReference>
<proteinExistence type="predicted"/>
<keyword evidence="3" id="KW-1185">Reference proteome</keyword>
<evidence type="ECO:0000256" key="1">
    <source>
        <dbReference type="SAM" id="Phobius"/>
    </source>
</evidence>
<feature type="transmembrane region" description="Helical" evidence="1">
    <location>
        <begin position="36"/>
        <end position="56"/>
    </location>
</feature>
<dbReference type="OrthoDB" id="7874882at2"/>
<name>A0A2T0X532_9RHOB</name>
<keyword evidence="1" id="KW-0812">Transmembrane</keyword>
<organism evidence="2 3">
    <name type="scientific">Donghicola tyrosinivorans</name>
    <dbReference type="NCBI Taxonomy" id="1652492"/>
    <lineage>
        <taxon>Bacteria</taxon>
        <taxon>Pseudomonadati</taxon>
        <taxon>Pseudomonadota</taxon>
        <taxon>Alphaproteobacteria</taxon>
        <taxon>Rhodobacterales</taxon>
        <taxon>Roseobacteraceae</taxon>
        <taxon>Donghicola</taxon>
    </lineage>
</organism>
<protein>
    <submittedName>
        <fullName evidence="2">Undecaprenyl phosphate-alpha-L-ara4N flippase subunit ArnF</fullName>
    </submittedName>
</protein>
<dbReference type="SUPFAM" id="SSF103481">
    <property type="entry name" value="Multidrug resistance efflux transporter EmrE"/>
    <property type="match status" value="1"/>
</dbReference>
<reference evidence="2 3" key="1">
    <citation type="submission" date="2018-03" db="EMBL/GenBank/DDBJ databases">
        <title>Genomic Encyclopedia of Archaeal and Bacterial Type Strains, Phase II (KMG-II): from individual species to whole genera.</title>
        <authorList>
            <person name="Goeker M."/>
        </authorList>
    </citation>
    <scope>NUCLEOTIDE SEQUENCE [LARGE SCALE GENOMIC DNA]</scope>
    <source>
        <strain evidence="2 3">DSM 100212</strain>
    </source>
</reference>
<feature type="transmembrane region" description="Helical" evidence="1">
    <location>
        <begin position="6"/>
        <end position="24"/>
    </location>
</feature>
<evidence type="ECO:0000313" key="2">
    <source>
        <dbReference type="EMBL" id="PRY93954.1"/>
    </source>
</evidence>